<dbReference type="Proteomes" id="UP000030143">
    <property type="component" value="Unassembled WGS sequence"/>
</dbReference>
<comment type="caution">
    <text evidence="1">The sequence shown here is derived from an EMBL/GenBank/DDBJ whole genome shotgun (WGS) entry which is preliminary data.</text>
</comment>
<proteinExistence type="predicted"/>
<dbReference type="PhylomeDB" id="A0A0A2J208"/>
<name>A0A0A2J208_PENEN</name>
<evidence type="ECO:0008006" key="3">
    <source>
        <dbReference type="Google" id="ProtNLM"/>
    </source>
</evidence>
<evidence type="ECO:0000313" key="2">
    <source>
        <dbReference type="Proteomes" id="UP000030143"/>
    </source>
</evidence>
<dbReference type="RefSeq" id="XP_016597712.1">
    <property type="nucleotide sequence ID" value="XM_016742197.1"/>
</dbReference>
<dbReference type="GeneID" id="27677616"/>
<organism evidence="1 2">
    <name type="scientific">Penicillium expansum</name>
    <name type="common">Blue mold rot fungus</name>
    <dbReference type="NCBI Taxonomy" id="27334"/>
    <lineage>
        <taxon>Eukaryota</taxon>
        <taxon>Fungi</taxon>
        <taxon>Dikarya</taxon>
        <taxon>Ascomycota</taxon>
        <taxon>Pezizomycotina</taxon>
        <taxon>Eurotiomycetes</taxon>
        <taxon>Eurotiomycetidae</taxon>
        <taxon>Eurotiales</taxon>
        <taxon>Aspergillaceae</taxon>
        <taxon>Penicillium</taxon>
    </lineage>
</organism>
<dbReference type="AlphaFoldDB" id="A0A0A2J208"/>
<accession>A0A0A2J208</accession>
<evidence type="ECO:0000313" key="1">
    <source>
        <dbReference type="EMBL" id="KGO55632.1"/>
    </source>
</evidence>
<dbReference type="VEuPathDB" id="FungiDB:PEXP_099970"/>
<dbReference type="OrthoDB" id="5302289at2759"/>
<reference evidence="1 2" key="1">
    <citation type="journal article" date="2015" name="Mol. Plant Microbe Interact.">
        <title>Genome, transcriptome, and functional analyses of Penicillium expansum provide new insights into secondary metabolism and pathogenicity.</title>
        <authorList>
            <person name="Ballester A.R."/>
            <person name="Marcet-Houben M."/>
            <person name="Levin E."/>
            <person name="Sela N."/>
            <person name="Selma-Lazaro C."/>
            <person name="Carmona L."/>
            <person name="Wisniewski M."/>
            <person name="Droby S."/>
            <person name="Gonzalez-Candelas L."/>
            <person name="Gabaldon T."/>
        </authorList>
    </citation>
    <scope>NUCLEOTIDE SEQUENCE [LARGE SCALE GENOMIC DNA]</scope>
    <source>
        <strain evidence="1 2">MD-8</strain>
    </source>
</reference>
<keyword evidence="2" id="KW-1185">Reference proteome</keyword>
<dbReference type="EMBL" id="JQFZ01000189">
    <property type="protein sequence ID" value="KGO55632.1"/>
    <property type="molecule type" value="Genomic_DNA"/>
</dbReference>
<protein>
    <recommendedName>
        <fullName evidence="3">Peptide-N4-(N-acetyl-beta-glucosaminyl)asparagine amidase A</fullName>
    </recommendedName>
</protein>
<dbReference type="HOGENOM" id="CLU_145544_1_1_1"/>
<sequence>MPNPPLSRSWPEIRQALEHARECEDGPVNAQSSAVLEAAITELWNRIQAQPDSYVLTPDEFALFNYFLTTRYRGSPVAQRAVARFWNNYQGTTNCDGVAN</sequence>
<gene>
    <name evidence="1" type="ORF">PEX2_049220</name>
</gene>